<feature type="signal peptide" evidence="1">
    <location>
        <begin position="1"/>
        <end position="26"/>
    </location>
</feature>
<sequence length="204" mass="22099">MRNAQILRTALVALAVVTLLSFTTPAPVKFKVDPKASTLVWIGKKVTGQHTGNVTITSGEITTEGKLVKQGTFEIDLTSLTVTDVKDEGSNAKLVGHLKNEDFFNVAKFPKSTFEVTSVTPKAGDEYLVKGKLTIKGITNDVEFPATIKNDGKKLTATAKIIVDRTKYDIRYGSSSFFDNLGNKAISNEFELDLNLVASLQTGV</sequence>
<evidence type="ECO:0000256" key="1">
    <source>
        <dbReference type="SAM" id="SignalP"/>
    </source>
</evidence>
<dbReference type="PANTHER" id="PTHR34406:SF1">
    <property type="entry name" value="PROTEIN YCEI"/>
    <property type="match status" value="1"/>
</dbReference>
<dbReference type="EMBL" id="FUZU01000005">
    <property type="protein sequence ID" value="SKC89169.1"/>
    <property type="molecule type" value="Genomic_DNA"/>
</dbReference>
<dbReference type="Pfam" id="PF04264">
    <property type="entry name" value="YceI"/>
    <property type="match status" value="1"/>
</dbReference>
<evidence type="ECO:0000313" key="4">
    <source>
        <dbReference type="Proteomes" id="UP000190961"/>
    </source>
</evidence>
<evidence type="ECO:0000259" key="2">
    <source>
        <dbReference type="SMART" id="SM00867"/>
    </source>
</evidence>
<accession>A0A1T5MMR6</accession>
<dbReference type="SUPFAM" id="SSF101874">
    <property type="entry name" value="YceI-like"/>
    <property type="match status" value="1"/>
</dbReference>
<organism evidence="3 4">
    <name type="scientific">Ohtaekwangia koreensis</name>
    <dbReference type="NCBI Taxonomy" id="688867"/>
    <lineage>
        <taxon>Bacteria</taxon>
        <taxon>Pseudomonadati</taxon>
        <taxon>Bacteroidota</taxon>
        <taxon>Cytophagia</taxon>
        <taxon>Cytophagales</taxon>
        <taxon>Fulvivirgaceae</taxon>
        <taxon>Ohtaekwangia</taxon>
    </lineage>
</organism>
<evidence type="ECO:0000313" key="3">
    <source>
        <dbReference type="EMBL" id="SKC89169.1"/>
    </source>
</evidence>
<dbReference type="PANTHER" id="PTHR34406">
    <property type="entry name" value="PROTEIN YCEI"/>
    <property type="match status" value="1"/>
</dbReference>
<dbReference type="AlphaFoldDB" id="A0A1T5MMR6"/>
<dbReference type="InterPro" id="IPR007372">
    <property type="entry name" value="Lipid/polyisoprenoid-bd_YceI"/>
</dbReference>
<feature type="chain" id="PRO_5013182678" evidence="1">
    <location>
        <begin position="27"/>
        <end position="204"/>
    </location>
</feature>
<reference evidence="3 4" key="1">
    <citation type="submission" date="2017-02" db="EMBL/GenBank/DDBJ databases">
        <authorList>
            <person name="Peterson S.W."/>
        </authorList>
    </citation>
    <scope>NUCLEOTIDE SEQUENCE [LARGE SCALE GENOMIC DNA]</scope>
    <source>
        <strain evidence="3 4">DSM 25262</strain>
    </source>
</reference>
<feature type="domain" description="Lipid/polyisoprenoid-binding YceI-like" evidence="2">
    <location>
        <begin position="29"/>
        <end position="199"/>
    </location>
</feature>
<gene>
    <name evidence="3" type="ORF">SAMN05660236_5781</name>
</gene>
<protein>
    <submittedName>
        <fullName evidence="3">Polyisoprenoid-binding protein YceI</fullName>
    </submittedName>
</protein>
<dbReference type="Proteomes" id="UP000190961">
    <property type="component" value="Unassembled WGS sequence"/>
</dbReference>
<dbReference type="InterPro" id="IPR036761">
    <property type="entry name" value="TTHA0802/YceI-like_sf"/>
</dbReference>
<keyword evidence="1" id="KW-0732">Signal</keyword>
<dbReference type="SMART" id="SM00867">
    <property type="entry name" value="YceI"/>
    <property type="match status" value="1"/>
</dbReference>
<dbReference type="OrthoDB" id="951410at2"/>
<keyword evidence="4" id="KW-1185">Reference proteome</keyword>
<dbReference type="RefSeq" id="WP_079690280.1">
    <property type="nucleotide sequence ID" value="NZ_FUZU01000005.1"/>
</dbReference>
<name>A0A1T5MMR6_9BACT</name>
<proteinExistence type="predicted"/>
<dbReference type="Gene3D" id="2.40.128.110">
    <property type="entry name" value="Lipid/polyisoprenoid-binding, YceI-like"/>
    <property type="match status" value="1"/>
</dbReference>